<sequence>MQKDLSLPNLNYEDFTFTLDKEAIKDEIDKVVIEAKPDSKLIKGEVILDIIKITKNQRDELGTVKETIEKLSFLSDKIDKNITNIDKWETSNNNDSGAFTNEAKAIKEISENVKEKIKTTTNIT</sequence>
<keyword evidence="2" id="KW-1185">Reference proteome</keyword>
<accession>A0ABX7A8Y9</accession>
<evidence type="ECO:0000313" key="2">
    <source>
        <dbReference type="Proteomes" id="UP000596039"/>
    </source>
</evidence>
<gene>
    <name evidence="1" type="ORF">HYD69_02605</name>
</gene>
<organism evidence="1 2">
    <name type="scientific">Mycoplasmopsis bovis</name>
    <name type="common">Mycoplasma bovis</name>
    <dbReference type="NCBI Taxonomy" id="28903"/>
    <lineage>
        <taxon>Bacteria</taxon>
        <taxon>Bacillati</taxon>
        <taxon>Mycoplasmatota</taxon>
        <taxon>Mycoplasmoidales</taxon>
        <taxon>Metamycoplasmataceae</taxon>
        <taxon>Mycoplasmopsis</taxon>
    </lineage>
</organism>
<reference evidence="1 2" key="1">
    <citation type="journal article" date="2020" name="Vet. Res.">
        <title>Phylogenomic analysis of Mycoplasma bovis from Belgian veal, dairy and beef herds.</title>
        <authorList>
            <person name="Bokma J."/>
            <person name="Vereecke N."/>
            <person name="De Bleecker K."/>
            <person name="Callens J."/>
            <person name="Ribbens S."/>
            <person name="Nauwynck H."/>
            <person name="Haesebrouck F."/>
            <person name="Theuns S."/>
            <person name="Boyen F."/>
            <person name="Pardon B."/>
        </authorList>
    </citation>
    <scope>NUCLEOTIDE SEQUENCE [LARGE SCALE GENOMIC DNA]</scope>
    <source>
        <strain evidence="1 2">Mb222</strain>
    </source>
</reference>
<dbReference type="RefSeq" id="WP_014829901.1">
    <property type="nucleotide sequence ID" value="NZ_CP007589.1"/>
</dbReference>
<protein>
    <submittedName>
        <fullName evidence="1">Uncharacterized protein</fullName>
    </submittedName>
</protein>
<evidence type="ECO:0000313" key="1">
    <source>
        <dbReference type="EMBL" id="QQH50037.1"/>
    </source>
</evidence>
<dbReference type="GeneID" id="31507922"/>
<name>A0ABX7A8Y9_MYCBV</name>
<dbReference type="Proteomes" id="UP000596039">
    <property type="component" value="Chromosome"/>
</dbReference>
<proteinExistence type="predicted"/>
<dbReference type="EMBL" id="CP058496">
    <property type="protein sequence ID" value="QQH50037.1"/>
    <property type="molecule type" value="Genomic_DNA"/>
</dbReference>